<dbReference type="Proteomes" id="UP001318860">
    <property type="component" value="Unassembled WGS sequence"/>
</dbReference>
<dbReference type="Pfam" id="PF03372">
    <property type="entry name" value="Exo_endo_phos"/>
    <property type="match status" value="1"/>
</dbReference>
<evidence type="ECO:0000313" key="3">
    <source>
        <dbReference type="Proteomes" id="UP001318860"/>
    </source>
</evidence>
<dbReference type="InterPro" id="IPR036691">
    <property type="entry name" value="Endo/exonu/phosph_ase_sf"/>
</dbReference>
<dbReference type="EMBL" id="JABTTQ020001696">
    <property type="protein sequence ID" value="KAK6128823.1"/>
    <property type="molecule type" value="Genomic_DNA"/>
</dbReference>
<evidence type="ECO:0000259" key="1">
    <source>
        <dbReference type="Pfam" id="PF03372"/>
    </source>
</evidence>
<sequence>MEEISKEKKANKEFRRLVSERKPGLLFISETKVVDSKCSRWKEILGYEGCFFVNCQGKSGGLCLLWRQPFTVSIKSYTVGHIDCIVVENEKVWRFTGFYGNPDTNQRKFSWELLRRLHRNQELNALPWLVGGDFNEICQECEKVGGRSRARAQMVAFCDVLEECELRDIMCGGDFFTWVGKRSQTEIIFEKLDRFVCTEEWRQLYPVARATSLEFYGSDHRPLEIIIGPVHSRHGQLPYQRKKRLI</sequence>
<gene>
    <name evidence="2" type="ORF">DH2020_037459</name>
</gene>
<feature type="domain" description="Endonuclease/exonuclease/phosphatase" evidence="1">
    <location>
        <begin position="10"/>
        <end position="220"/>
    </location>
</feature>
<dbReference type="InterPro" id="IPR005135">
    <property type="entry name" value="Endo/exonuclease/phosphatase"/>
</dbReference>
<evidence type="ECO:0000313" key="2">
    <source>
        <dbReference type="EMBL" id="KAK6128823.1"/>
    </source>
</evidence>
<protein>
    <recommendedName>
        <fullName evidence="1">Endonuclease/exonuclease/phosphatase domain-containing protein</fullName>
    </recommendedName>
</protein>
<keyword evidence="3" id="KW-1185">Reference proteome</keyword>
<dbReference type="Gene3D" id="3.60.10.10">
    <property type="entry name" value="Endonuclease/exonuclease/phosphatase"/>
    <property type="match status" value="1"/>
</dbReference>
<accession>A0ABR0V2J7</accession>
<proteinExistence type="predicted"/>
<dbReference type="PANTHER" id="PTHR33710">
    <property type="entry name" value="BNAC02G09200D PROTEIN"/>
    <property type="match status" value="1"/>
</dbReference>
<name>A0ABR0V2J7_REHGL</name>
<reference evidence="2 3" key="1">
    <citation type="journal article" date="2021" name="Comput. Struct. Biotechnol. J.">
        <title>De novo genome assembly of the potent medicinal plant Rehmannia glutinosa using nanopore technology.</title>
        <authorList>
            <person name="Ma L."/>
            <person name="Dong C."/>
            <person name="Song C."/>
            <person name="Wang X."/>
            <person name="Zheng X."/>
            <person name="Niu Y."/>
            <person name="Chen S."/>
            <person name="Feng W."/>
        </authorList>
    </citation>
    <scope>NUCLEOTIDE SEQUENCE [LARGE SCALE GENOMIC DNA]</scope>
    <source>
        <strain evidence="2">DH-2019</strain>
    </source>
</reference>
<comment type="caution">
    <text evidence="2">The sequence shown here is derived from an EMBL/GenBank/DDBJ whole genome shotgun (WGS) entry which is preliminary data.</text>
</comment>
<dbReference type="SUPFAM" id="SSF56219">
    <property type="entry name" value="DNase I-like"/>
    <property type="match status" value="1"/>
</dbReference>
<organism evidence="2 3">
    <name type="scientific">Rehmannia glutinosa</name>
    <name type="common">Chinese foxglove</name>
    <dbReference type="NCBI Taxonomy" id="99300"/>
    <lineage>
        <taxon>Eukaryota</taxon>
        <taxon>Viridiplantae</taxon>
        <taxon>Streptophyta</taxon>
        <taxon>Embryophyta</taxon>
        <taxon>Tracheophyta</taxon>
        <taxon>Spermatophyta</taxon>
        <taxon>Magnoliopsida</taxon>
        <taxon>eudicotyledons</taxon>
        <taxon>Gunneridae</taxon>
        <taxon>Pentapetalae</taxon>
        <taxon>asterids</taxon>
        <taxon>lamiids</taxon>
        <taxon>Lamiales</taxon>
        <taxon>Orobanchaceae</taxon>
        <taxon>Rehmannieae</taxon>
        <taxon>Rehmannia</taxon>
    </lineage>
</organism>
<dbReference type="PANTHER" id="PTHR33710:SF77">
    <property type="entry name" value="DNASE I-LIKE SUPERFAMILY PROTEIN"/>
    <property type="match status" value="1"/>
</dbReference>